<evidence type="ECO:0008006" key="5">
    <source>
        <dbReference type="Google" id="ProtNLM"/>
    </source>
</evidence>
<dbReference type="EMBL" id="CAJNOW010000172">
    <property type="protein sequence ID" value="CAF1261169.1"/>
    <property type="molecule type" value="Genomic_DNA"/>
</dbReference>
<dbReference type="Proteomes" id="UP000663834">
    <property type="component" value="Unassembled WGS sequence"/>
</dbReference>
<reference evidence="3" key="1">
    <citation type="submission" date="2021-02" db="EMBL/GenBank/DDBJ databases">
        <authorList>
            <person name="Nowell W R."/>
        </authorList>
    </citation>
    <scope>NUCLEOTIDE SEQUENCE</scope>
</reference>
<comment type="caution">
    <text evidence="3">The sequence shown here is derived from an EMBL/GenBank/DDBJ whole genome shotgun (WGS) entry which is preliminary data.</text>
</comment>
<evidence type="ECO:0000313" key="3">
    <source>
        <dbReference type="EMBL" id="CAF1261169.1"/>
    </source>
</evidence>
<accession>A0A815AS23</accession>
<keyword evidence="1" id="KW-1133">Transmembrane helix</keyword>
<proteinExistence type="predicted"/>
<dbReference type="AlphaFoldDB" id="A0A815AS23"/>
<evidence type="ECO:0000256" key="2">
    <source>
        <dbReference type="SAM" id="SignalP"/>
    </source>
</evidence>
<keyword evidence="1" id="KW-0472">Membrane</keyword>
<protein>
    <recommendedName>
        <fullName evidence="5">Glycophorin</fullName>
    </recommendedName>
</protein>
<evidence type="ECO:0000256" key="1">
    <source>
        <dbReference type="SAM" id="Phobius"/>
    </source>
</evidence>
<organism evidence="3 4">
    <name type="scientific">Rotaria magnacalcarata</name>
    <dbReference type="NCBI Taxonomy" id="392030"/>
    <lineage>
        <taxon>Eukaryota</taxon>
        <taxon>Metazoa</taxon>
        <taxon>Spiralia</taxon>
        <taxon>Gnathifera</taxon>
        <taxon>Rotifera</taxon>
        <taxon>Eurotatoria</taxon>
        <taxon>Bdelloidea</taxon>
        <taxon>Philodinida</taxon>
        <taxon>Philodinidae</taxon>
        <taxon>Rotaria</taxon>
    </lineage>
</organism>
<feature type="signal peptide" evidence="2">
    <location>
        <begin position="1"/>
        <end position="21"/>
    </location>
</feature>
<name>A0A815AS23_9BILA</name>
<evidence type="ECO:0000313" key="4">
    <source>
        <dbReference type="Proteomes" id="UP000663834"/>
    </source>
</evidence>
<sequence>MKQILIILVLILIAKTQIISAHPIDNDTLSTSSTSSVESMNDTSTIDYEYNQAREVFAKPSPSRKFSILPVIIIGGALIGLGSVLVGVTIIIRKNESTKLAASTEILS</sequence>
<feature type="transmembrane region" description="Helical" evidence="1">
    <location>
        <begin position="68"/>
        <end position="92"/>
    </location>
</feature>
<keyword evidence="1" id="KW-0812">Transmembrane</keyword>
<feature type="chain" id="PRO_5032509160" description="Glycophorin" evidence="2">
    <location>
        <begin position="22"/>
        <end position="108"/>
    </location>
</feature>
<keyword evidence="2" id="KW-0732">Signal</keyword>
<gene>
    <name evidence="3" type="ORF">KQP761_LOCUS2808</name>
</gene>